<comment type="caution">
    <text evidence="2">The sequence shown here is derived from an EMBL/GenBank/DDBJ whole genome shotgun (WGS) entry which is preliminary data.</text>
</comment>
<evidence type="ECO:0000313" key="2">
    <source>
        <dbReference type="EMBL" id="OQX04841.1"/>
    </source>
</evidence>
<reference evidence="2 3" key="1">
    <citation type="submission" date="2017-01" db="EMBL/GenBank/DDBJ databases">
        <title>Novel large sulfur bacteria in the metagenomes of groundwater-fed chemosynthetic microbial mats in the Lake Huron basin.</title>
        <authorList>
            <person name="Sharrar A.M."/>
            <person name="Flood B.E."/>
            <person name="Bailey J.V."/>
            <person name="Jones D.S."/>
            <person name="Biddanda B."/>
            <person name="Ruberg S.A."/>
            <person name="Marcus D.N."/>
            <person name="Dick G.J."/>
        </authorList>
    </citation>
    <scope>NUCLEOTIDE SEQUENCE [LARGE SCALE GENOMIC DNA]</scope>
    <source>
        <strain evidence="2">A8</strain>
    </source>
</reference>
<organism evidence="2 3">
    <name type="scientific">Thiothrix lacustris</name>
    <dbReference type="NCBI Taxonomy" id="525917"/>
    <lineage>
        <taxon>Bacteria</taxon>
        <taxon>Pseudomonadati</taxon>
        <taxon>Pseudomonadota</taxon>
        <taxon>Gammaproteobacteria</taxon>
        <taxon>Thiotrichales</taxon>
        <taxon>Thiotrichaceae</taxon>
        <taxon>Thiothrix</taxon>
    </lineage>
</organism>
<feature type="region of interest" description="Disordered" evidence="1">
    <location>
        <begin position="158"/>
        <end position="181"/>
    </location>
</feature>
<accession>A0A1Y1QGJ4</accession>
<name>A0A1Y1QGJ4_9GAMM</name>
<gene>
    <name evidence="2" type="ORF">BWK73_35095</name>
</gene>
<protein>
    <submittedName>
        <fullName evidence="2">Uncharacterized protein</fullName>
    </submittedName>
</protein>
<dbReference type="Proteomes" id="UP000192491">
    <property type="component" value="Unassembled WGS sequence"/>
</dbReference>
<evidence type="ECO:0000256" key="1">
    <source>
        <dbReference type="SAM" id="MobiDB-lite"/>
    </source>
</evidence>
<dbReference type="EMBL" id="MTEJ01000317">
    <property type="protein sequence ID" value="OQX04841.1"/>
    <property type="molecule type" value="Genomic_DNA"/>
</dbReference>
<sequence length="239" mass="26993">MHDLPTVVIRRPDWKKWAHIPSVGLKSAVSLSLDIEPGCIEKLFTMWWDKVNKDSHKRQIIDSLLAVNEGWKDFEEWGDRLDIAVSNLRRGIEVTKEALPIQWMVGVGLPEDSEVDLVSFGRFMESIGRKLPEGFPVAKDIAKPIPELRRETELLANPTQQQEPLTQPAHDSLDNPGGSDESKHLKTIALLLRYIENNLQRKQAAVVTALSEGEQYKVRGLGQTNLNVIFSKANKELSK</sequence>
<evidence type="ECO:0000313" key="3">
    <source>
        <dbReference type="Proteomes" id="UP000192491"/>
    </source>
</evidence>
<dbReference type="AlphaFoldDB" id="A0A1Y1QGJ4"/>
<proteinExistence type="predicted"/>